<name>A0A7W9F3G8_9SPHN</name>
<evidence type="ECO:0008006" key="6">
    <source>
        <dbReference type="Google" id="ProtNLM"/>
    </source>
</evidence>
<keyword evidence="1" id="KW-0328">Glycosyltransferase</keyword>
<evidence type="ECO:0000256" key="3">
    <source>
        <dbReference type="ARBA" id="ARBA00022723"/>
    </source>
</evidence>
<gene>
    <name evidence="4" type="ORF">FHS99_002325</name>
</gene>
<dbReference type="Gene3D" id="3.90.550.10">
    <property type="entry name" value="Spore Coat Polysaccharide Biosynthesis Protein SpsA, Chain A"/>
    <property type="match status" value="1"/>
</dbReference>
<dbReference type="GO" id="GO:0046872">
    <property type="term" value="F:metal ion binding"/>
    <property type="evidence" value="ECO:0007669"/>
    <property type="project" value="UniProtKB-KW"/>
</dbReference>
<keyword evidence="5" id="KW-1185">Reference proteome</keyword>
<accession>A0A7W9F3G8</accession>
<dbReference type="InterPro" id="IPR029044">
    <property type="entry name" value="Nucleotide-diphossugar_trans"/>
</dbReference>
<dbReference type="EMBL" id="JACIJR010000005">
    <property type="protein sequence ID" value="MBB5729829.1"/>
    <property type="molecule type" value="Genomic_DNA"/>
</dbReference>
<sequence length="564" mass="62022">MMTSTDDCGCRTKKPSLFSHSTGRVVTAPNGHRELISETGDTGHLLYGPYELRLPGRYRVVFDLAATNSPFYRSKDAICAVVDVVSDDGRTRHAERELRLSELSEGSGPVTLDFVVTEACHLEYRVATTGRAGLRVGGAVRIVPLPGDGRLRSVASAAAPAPCYIGCATDPAFVGLTATMLASVEEYGCVPDAIILVADFDLSPIDRAVLRASAGRMGKAMRFVPVDRASPLIPVIPDHPFPFPLIGRFVLPKIIDTAEARLILIDSDMILTDSLRPLFDMHMNGHAVAAVRDPMSASELRARGREVDPTYFNAGLLVIDIPRWNAAGVSDVAMRRWAAYPERPQFLDQDALNDVIGDDWLRLDRCWNFFYAGESRQFAAEWYESAPVVHYAGAKPDLARDHPAVPLYDRQVERVSARTGWLGSIDQSADRSLISLLYEIFLGREPEAERVVQDRVGQTMWDCVVTVLRSDESSAAILAPLVSGHPFAPNLYRTPPVLSQRYWMADRLPLFRETADALPAMQSWRDLLDAVMADDCFREAATLPAATRHADDDATARAQVAAAR</sequence>
<dbReference type="InterPro" id="IPR002495">
    <property type="entry name" value="Glyco_trans_8"/>
</dbReference>
<proteinExistence type="predicted"/>
<evidence type="ECO:0000313" key="4">
    <source>
        <dbReference type="EMBL" id="MBB5729829.1"/>
    </source>
</evidence>
<reference evidence="4 5" key="1">
    <citation type="submission" date="2020-08" db="EMBL/GenBank/DDBJ databases">
        <title>Genomic Encyclopedia of Type Strains, Phase IV (KMG-IV): sequencing the most valuable type-strain genomes for metagenomic binning, comparative biology and taxonomic classification.</title>
        <authorList>
            <person name="Goeker M."/>
        </authorList>
    </citation>
    <scope>NUCLEOTIDE SEQUENCE [LARGE SCALE GENOMIC DNA]</scope>
    <source>
        <strain evidence="4 5">DSM 103336</strain>
    </source>
</reference>
<keyword evidence="2" id="KW-0808">Transferase</keyword>
<dbReference type="OrthoDB" id="5672604at2"/>
<dbReference type="PANTHER" id="PTHR13778:SF47">
    <property type="entry name" value="LIPOPOLYSACCHARIDE 1,3-GALACTOSYLTRANSFERASE"/>
    <property type="match status" value="1"/>
</dbReference>
<dbReference type="AlphaFoldDB" id="A0A7W9F3G8"/>
<dbReference type="SUPFAM" id="SSF53448">
    <property type="entry name" value="Nucleotide-diphospho-sugar transferases"/>
    <property type="match status" value="1"/>
</dbReference>
<comment type="caution">
    <text evidence="4">The sequence shown here is derived from an EMBL/GenBank/DDBJ whole genome shotgun (WGS) entry which is preliminary data.</text>
</comment>
<dbReference type="Pfam" id="PF01501">
    <property type="entry name" value="Glyco_transf_8"/>
    <property type="match status" value="1"/>
</dbReference>
<dbReference type="GO" id="GO:0016757">
    <property type="term" value="F:glycosyltransferase activity"/>
    <property type="evidence" value="ECO:0007669"/>
    <property type="project" value="UniProtKB-KW"/>
</dbReference>
<protein>
    <recommendedName>
        <fullName evidence="6">Glycosyltransferase family 8 protein</fullName>
    </recommendedName>
</protein>
<dbReference type="Proteomes" id="UP000546701">
    <property type="component" value="Unassembled WGS sequence"/>
</dbReference>
<dbReference type="InterPro" id="IPR050748">
    <property type="entry name" value="Glycosyltrans_8_dom-fam"/>
</dbReference>
<dbReference type="PANTHER" id="PTHR13778">
    <property type="entry name" value="GLYCOSYLTRANSFERASE 8 DOMAIN-CONTAINING PROTEIN"/>
    <property type="match status" value="1"/>
</dbReference>
<evidence type="ECO:0000256" key="2">
    <source>
        <dbReference type="ARBA" id="ARBA00022679"/>
    </source>
</evidence>
<dbReference type="RefSeq" id="WP_157176017.1">
    <property type="nucleotide sequence ID" value="NZ_JACIJR010000005.1"/>
</dbReference>
<keyword evidence="3" id="KW-0479">Metal-binding</keyword>
<evidence type="ECO:0000256" key="1">
    <source>
        <dbReference type="ARBA" id="ARBA00022676"/>
    </source>
</evidence>
<organism evidence="4 5">
    <name type="scientific">Sphingomonas prati</name>
    <dbReference type="NCBI Taxonomy" id="1843237"/>
    <lineage>
        <taxon>Bacteria</taxon>
        <taxon>Pseudomonadati</taxon>
        <taxon>Pseudomonadota</taxon>
        <taxon>Alphaproteobacteria</taxon>
        <taxon>Sphingomonadales</taxon>
        <taxon>Sphingomonadaceae</taxon>
        <taxon>Sphingomonas</taxon>
    </lineage>
</organism>
<evidence type="ECO:0000313" key="5">
    <source>
        <dbReference type="Proteomes" id="UP000546701"/>
    </source>
</evidence>